<accession>A0A2U1MYT8</accession>
<gene>
    <name evidence="1" type="ORF">CTI12_AA309110</name>
</gene>
<protein>
    <submittedName>
        <fullName evidence="1">Villin 3</fullName>
    </submittedName>
</protein>
<evidence type="ECO:0000313" key="2">
    <source>
        <dbReference type="Proteomes" id="UP000245207"/>
    </source>
</evidence>
<dbReference type="AlphaFoldDB" id="A0A2U1MYT8"/>
<name>A0A2U1MYT8_ARTAN</name>
<keyword evidence="2" id="KW-1185">Reference proteome</keyword>
<comment type="caution">
    <text evidence="1">The sequence shown here is derived from an EMBL/GenBank/DDBJ whole genome shotgun (WGS) entry which is preliminary data.</text>
</comment>
<dbReference type="EMBL" id="PKPP01004028">
    <property type="protein sequence ID" value="PWA66425.1"/>
    <property type="molecule type" value="Genomic_DNA"/>
</dbReference>
<sequence>MGEPLKKLQASNEYSNVCNNLSNDNGDDNRAEETVKETHLNPHECKKLGSAIQRNINIYDCSGLVTRLLPKQPPTSSPFEEDQNMAARLATTMFSSLKGRPIQGYAYCGKEPLQFVAILQPVVVLKLVDLLQSEIENCFKLSPGCYKLTFKHRSKLAGSVSPDPDEVACNELGWYDGADLYEAASDEDFYASDEDASDEDASDEAACNVFVEGACDENSMEQVSVPLSEKTIIHPFTKERLPFTEETILSLNNGTMGFEEAGALLNGNFLSN</sequence>
<organism evidence="1 2">
    <name type="scientific">Artemisia annua</name>
    <name type="common">Sweet wormwood</name>
    <dbReference type="NCBI Taxonomy" id="35608"/>
    <lineage>
        <taxon>Eukaryota</taxon>
        <taxon>Viridiplantae</taxon>
        <taxon>Streptophyta</taxon>
        <taxon>Embryophyta</taxon>
        <taxon>Tracheophyta</taxon>
        <taxon>Spermatophyta</taxon>
        <taxon>Magnoliopsida</taxon>
        <taxon>eudicotyledons</taxon>
        <taxon>Gunneridae</taxon>
        <taxon>Pentapetalae</taxon>
        <taxon>asterids</taxon>
        <taxon>campanulids</taxon>
        <taxon>Asterales</taxon>
        <taxon>Asteraceae</taxon>
        <taxon>Asteroideae</taxon>
        <taxon>Anthemideae</taxon>
        <taxon>Artemisiinae</taxon>
        <taxon>Artemisia</taxon>
    </lineage>
</organism>
<dbReference type="STRING" id="35608.A0A2U1MYT8"/>
<evidence type="ECO:0000313" key="1">
    <source>
        <dbReference type="EMBL" id="PWA66425.1"/>
    </source>
</evidence>
<dbReference type="OrthoDB" id="6375767at2759"/>
<reference evidence="1 2" key="1">
    <citation type="journal article" date="2018" name="Mol. Plant">
        <title>The genome of Artemisia annua provides insight into the evolution of Asteraceae family and artemisinin biosynthesis.</title>
        <authorList>
            <person name="Shen Q."/>
            <person name="Zhang L."/>
            <person name="Liao Z."/>
            <person name="Wang S."/>
            <person name="Yan T."/>
            <person name="Shi P."/>
            <person name="Liu M."/>
            <person name="Fu X."/>
            <person name="Pan Q."/>
            <person name="Wang Y."/>
            <person name="Lv Z."/>
            <person name="Lu X."/>
            <person name="Zhang F."/>
            <person name="Jiang W."/>
            <person name="Ma Y."/>
            <person name="Chen M."/>
            <person name="Hao X."/>
            <person name="Li L."/>
            <person name="Tang Y."/>
            <person name="Lv G."/>
            <person name="Zhou Y."/>
            <person name="Sun X."/>
            <person name="Brodelius P.E."/>
            <person name="Rose J.K.C."/>
            <person name="Tang K."/>
        </authorList>
    </citation>
    <scope>NUCLEOTIDE SEQUENCE [LARGE SCALE GENOMIC DNA]</scope>
    <source>
        <strain evidence="2">cv. Huhao1</strain>
        <tissue evidence="1">Leaf</tissue>
    </source>
</reference>
<dbReference type="Proteomes" id="UP000245207">
    <property type="component" value="Unassembled WGS sequence"/>
</dbReference>
<proteinExistence type="predicted"/>